<proteinExistence type="predicted"/>
<evidence type="ECO:0000256" key="1">
    <source>
        <dbReference type="SAM" id="MobiDB-lite"/>
    </source>
</evidence>
<evidence type="ECO:0000313" key="3">
    <source>
        <dbReference type="Proteomes" id="UP001294570"/>
    </source>
</evidence>
<feature type="region of interest" description="Disordered" evidence="1">
    <location>
        <begin position="1"/>
        <end position="58"/>
    </location>
</feature>
<reference evidence="2 3" key="1">
    <citation type="submission" date="2023-12" db="EMBL/GenBank/DDBJ databases">
        <title>Denitrificimonas halotolerans sp. nov.,a novel species isolated from landfill leachate.</title>
        <authorList>
            <person name="Wang S."/>
        </authorList>
    </citation>
    <scope>NUCLEOTIDE SEQUENCE [LARGE SCALE GENOMIC DNA]</scope>
    <source>
        <strain evidence="2 3">JX-1</strain>
    </source>
</reference>
<sequence length="161" mass="19105">MLTGNALADKPQWAEGHKEHRKYTSQQEKHDKKLEKAYKKNHNKHAHKKHDKHDSSDYSYHFPLKDRQLIYSYFGKQQHLGKCPPGLAKKNNGCLPPGQYKKWQKGKPLSRQVRYYELPRELRYQLSRLDDGYRYVRVDNDILLINLATHIVVDAIENILR</sequence>
<dbReference type="EMBL" id="JAXIVU010000006">
    <property type="protein sequence ID" value="MDY7219121.1"/>
    <property type="molecule type" value="Genomic_DNA"/>
</dbReference>
<feature type="compositionally biased region" description="Basic and acidic residues" evidence="1">
    <location>
        <begin position="27"/>
        <end position="38"/>
    </location>
</feature>
<evidence type="ECO:0000313" key="2">
    <source>
        <dbReference type="EMBL" id="MDY7219121.1"/>
    </source>
</evidence>
<organism evidence="2 3">
    <name type="scientific">Denitrificimonas halotolerans</name>
    <dbReference type="NCBI Taxonomy" id="3098930"/>
    <lineage>
        <taxon>Bacteria</taxon>
        <taxon>Pseudomonadati</taxon>
        <taxon>Pseudomonadota</taxon>
        <taxon>Gammaproteobacteria</taxon>
        <taxon>Pseudomonadales</taxon>
        <taxon>Pseudomonadaceae</taxon>
        <taxon>Denitrificimonas</taxon>
    </lineage>
</organism>
<name>A0ABU5GSC4_9GAMM</name>
<feature type="compositionally biased region" description="Basic residues" evidence="1">
    <location>
        <begin position="39"/>
        <end position="51"/>
    </location>
</feature>
<protein>
    <submittedName>
        <fullName evidence="2">RcnB family protein</fullName>
    </submittedName>
</protein>
<dbReference type="RefSeq" id="WP_321553217.1">
    <property type="nucleotide sequence ID" value="NZ_JAXIVU010000006.1"/>
</dbReference>
<dbReference type="Gene3D" id="3.10.450.160">
    <property type="entry name" value="inner membrane protein cigr"/>
    <property type="match status" value="1"/>
</dbReference>
<accession>A0ABU5GSC4</accession>
<dbReference type="Proteomes" id="UP001294570">
    <property type="component" value="Unassembled WGS sequence"/>
</dbReference>
<keyword evidence="3" id="KW-1185">Reference proteome</keyword>
<gene>
    <name evidence="2" type="ORF">TOI97_06005</name>
</gene>
<comment type="caution">
    <text evidence="2">The sequence shown here is derived from an EMBL/GenBank/DDBJ whole genome shotgun (WGS) entry which is preliminary data.</text>
</comment>